<proteinExistence type="predicted"/>
<dbReference type="EMBL" id="MHLL01000046">
    <property type="protein sequence ID" value="OGZ07995.1"/>
    <property type="molecule type" value="Genomic_DNA"/>
</dbReference>
<dbReference type="AlphaFoldDB" id="A0A1G2D2Z2"/>
<dbReference type="Proteomes" id="UP000177996">
    <property type="component" value="Unassembled WGS sequence"/>
</dbReference>
<gene>
    <name evidence="1" type="ORF">A3D65_06470</name>
</gene>
<name>A0A1G2D2Z2_9BACT</name>
<accession>A0A1G2D2Z2</accession>
<evidence type="ECO:0000313" key="1">
    <source>
        <dbReference type="EMBL" id="OGZ07995.1"/>
    </source>
</evidence>
<evidence type="ECO:0000313" key="2">
    <source>
        <dbReference type="Proteomes" id="UP000177996"/>
    </source>
</evidence>
<protein>
    <submittedName>
        <fullName evidence="1">Uncharacterized protein</fullName>
    </submittedName>
</protein>
<sequence>MRITRVITALVFGLLLHTSFVFSAPLPRGLLPDGYENWEPRILPCRINDRVTVELRTYTHRGIERIIRSASVWYVNGNPFEVIYFEPKADSASLSRFRATGFSAVLYHDGNWIKFGGEHTMTDMERIASRIIRNARLKDYGVTPEKFKKSLAACNKDRPGQLR</sequence>
<organism evidence="1 2">
    <name type="scientific">Candidatus Lloydbacteria bacterium RIFCSPHIGHO2_02_FULL_50_13</name>
    <dbReference type="NCBI Taxonomy" id="1798661"/>
    <lineage>
        <taxon>Bacteria</taxon>
        <taxon>Candidatus Lloydiibacteriota</taxon>
    </lineage>
</organism>
<comment type="caution">
    <text evidence="1">The sequence shown here is derived from an EMBL/GenBank/DDBJ whole genome shotgun (WGS) entry which is preliminary data.</text>
</comment>
<reference evidence="1 2" key="1">
    <citation type="journal article" date="2016" name="Nat. Commun.">
        <title>Thousands of microbial genomes shed light on interconnected biogeochemical processes in an aquifer system.</title>
        <authorList>
            <person name="Anantharaman K."/>
            <person name="Brown C.T."/>
            <person name="Hug L.A."/>
            <person name="Sharon I."/>
            <person name="Castelle C.J."/>
            <person name="Probst A.J."/>
            <person name="Thomas B.C."/>
            <person name="Singh A."/>
            <person name="Wilkins M.J."/>
            <person name="Karaoz U."/>
            <person name="Brodie E.L."/>
            <person name="Williams K.H."/>
            <person name="Hubbard S.S."/>
            <person name="Banfield J.F."/>
        </authorList>
    </citation>
    <scope>NUCLEOTIDE SEQUENCE [LARGE SCALE GENOMIC DNA]</scope>
</reference>